<dbReference type="GO" id="GO:0006633">
    <property type="term" value="P:fatty acid biosynthetic process"/>
    <property type="evidence" value="ECO:0007669"/>
    <property type="project" value="InterPro"/>
</dbReference>
<dbReference type="InterPro" id="IPR000438">
    <property type="entry name" value="Acetyl_CoA_COase_Trfase_b_su"/>
</dbReference>
<proteinExistence type="predicted"/>
<dbReference type="InterPro" id="IPR051047">
    <property type="entry name" value="AccD/PCCB"/>
</dbReference>
<evidence type="ECO:0000256" key="2">
    <source>
        <dbReference type="ARBA" id="ARBA00011842"/>
    </source>
</evidence>
<dbReference type="Gene3D" id="3.90.226.10">
    <property type="entry name" value="2-enoyl-CoA Hydratase, Chain A, domain 1"/>
    <property type="match status" value="2"/>
</dbReference>
<dbReference type="InterPro" id="IPR011763">
    <property type="entry name" value="COA_CT_C"/>
</dbReference>
<comment type="pathway">
    <text evidence="1">Metabolic intermediate metabolism; propanoyl-CoA degradation; succinyl-CoA from propanoyl-CoA: step 1/3.</text>
</comment>
<sequence length="517" mass="55792">MPIEKNLLDELQQRTERARAGGGEEKTAKRHAKGQLTARERLLALYASDTFQEYGLLARHETRQFNMEKKDLPGDGVVTGVGFVDGRPVAGISQDFTVAGGSLGKVHASKMCDVMDLAARSGMPLVTFNDSGGARIQEGVNSLSGYGSVFNRNVNLSGLVPQIAVIAGPCAGGASYSPALMDFIIMTRNNANMFICGPEVIRAVTGQQCTMQEIGSPDAHMQVSGNIHFIAEDDNDAIRIVSELLSYLPSNNSMDPPHDLQSELTLADLPGLNELIPENPKHGFDVRRVIRQLSDQQNFLEVQKDFAANIVVAFGRIGGIVVGFIANQPIVKAGALDIDAADKASRFIRFCNCFNIPLVTLVDVPGFLPGIQQEQGGIIRHGAKMLFAYGAATVPKITVIMRKAYGGAYLAMCSRDMGADMVLAWPTAEIAVMGAEGAVNILYHKELAQAEDPAARAAELTAHYREAFASPYLSAGQMFVHDVIEPAKTRSTIALTLRTLLSKRETRPVKKHGNMPV</sequence>
<dbReference type="PRINTS" id="PR01070">
    <property type="entry name" value="ACCCTRFRASEB"/>
</dbReference>
<dbReference type="GO" id="GO:0009317">
    <property type="term" value="C:acetyl-CoA carboxylase complex"/>
    <property type="evidence" value="ECO:0007669"/>
    <property type="project" value="InterPro"/>
</dbReference>
<dbReference type="GO" id="GO:0004658">
    <property type="term" value="F:propionyl-CoA carboxylase activity"/>
    <property type="evidence" value="ECO:0007669"/>
    <property type="project" value="UniProtKB-EC"/>
</dbReference>
<gene>
    <name evidence="9" type="ORF">CTOB1V02_LOCUS1598</name>
</gene>
<comment type="subunit">
    <text evidence="4">The holoenzyme is a dodecamer composed of 6 PCCA/alpha subunits and 6 PCCB/beta subunits.</text>
</comment>
<evidence type="ECO:0000256" key="8">
    <source>
        <dbReference type="ARBA" id="ARBA00049495"/>
    </source>
</evidence>
<dbReference type="AlphaFoldDB" id="A0A7R8W6Q5"/>
<dbReference type="Pfam" id="PF01039">
    <property type="entry name" value="Carboxyl_trans"/>
    <property type="match status" value="1"/>
</dbReference>
<dbReference type="InterPro" id="IPR011762">
    <property type="entry name" value="COA_CT_N"/>
</dbReference>
<dbReference type="OrthoDB" id="439921at2759"/>
<dbReference type="PANTHER" id="PTHR43842">
    <property type="entry name" value="PROPIONYL-COA CARBOXYLASE BETA CHAIN"/>
    <property type="match status" value="1"/>
</dbReference>
<evidence type="ECO:0000256" key="4">
    <source>
        <dbReference type="ARBA" id="ARBA00038567"/>
    </source>
</evidence>
<accession>A0A7R8W6Q5</accession>
<evidence type="ECO:0000256" key="1">
    <source>
        <dbReference type="ARBA" id="ARBA00005060"/>
    </source>
</evidence>
<reference evidence="9" key="1">
    <citation type="submission" date="2020-11" db="EMBL/GenBank/DDBJ databases">
        <authorList>
            <person name="Tran Van P."/>
        </authorList>
    </citation>
    <scope>NUCLEOTIDE SEQUENCE</scope>
</reference>
<comment type="catalytic activity">
    <reaction evidence="7">
        <text>butanoyl-CoA + hydrogencarbonate + ATP = (2S)-ethylmalonyl-CoA + ADP + phosphate + H(+)</text>
        <dbReference type="Rhea" id="RHEA:59520"/>
        <dbReference type="ChEBI" id="CHEBI:15378"/>
        <dbReference type="ChEBI" id="CHEBI:17544"/>
        <dbReference type="ChEBI" id="CHEBI:30616"/>
        <dbReference type="ChEBI" id="CHEBI:43474"/>
        <dbReference type="ChEBI" id="CHEBI:57371"/>
        <dbReference type="ChEBI" id="CHEBI:60909"/>
        <dbReference type="ChEBI" id="CHEBI:456216"/>
    </reaction>
    <physiologicalReaction direction="left-to-right" evidence="7">
        <dbReference type="Rhea" id="RHEA:59521"/>
    </physiologicalReaction>
</comment>
<evidence type="ECO:0000256" key="7">
    <source>
        <dbReference type="ARBA" id="ARBA00048208"/>
    </source>
</evidence>
<dbReference type="PROSITE" id="PS50989">
    <property type="entry name" value="COA_CT_CTER"/>
    <property type="match status" value="1"/>
</dbReference>
<evidence type="ECO:0000256" key="6">
    <source>
        <dbReference type="ARBA" id="ARBA00042797"/>
    </source>
</evidence>
<evidence type="ECO:0000256" key="3">
    <source>
        <dbReference type="ARBA" id="ARBA00013050"/>
    </source>
</evidence>
<dbReference type="InterPro" id="IPR029045">
    <property type="entry name" value="ClpP/crotonase-like_dom_sf"/>
</dbReference>
<evidence type="ECO:0000313" key="9">
    <source>
        <dbReference type="EMBL" id="CAD7223618.1"/>
    </source>
</evidence>
<comment type="subunit">
    <text evidence="2">Acetyl-CoA carboxylase is a heterohexamer composed of biotin carboxyl carrier protein, biotin carboxylase and 2 subunits each of ACCase subunit alpha and ACCase plastid-coded subunit beta (accD).</text>
</comment>
<dbReference type="InterPro" id="IPR034733">
    <property type="entry name" value="AcCoA_carboxyl_beta"/>
</dbReference>
<organism evidence="9">
    <name type="scientific">Cyprideis torosa</name>
    <dbReference type="NCBI Taxonomy" id="163714"/>
    <lineage>
        <taxon>Eukaryota</taxon>
        <taxon>Metazoa</taxon>
        <taxon>Ecdysozoa</taxon>
        <taxon>Arthropoda</taxon>
        <taxon>Crustacea</taxon>
        <taxon>Oligostraca</taxon>
        <taxon>Ostracoda</taxon>
        <taxon>Podocopa</taxon>
        <taxon>Podocopida</taxon>
        <taxon>Cytherocopina</taxon>
        <taxon>Cytheroidea</taxon>
        <taxon>Cytherideidae</taxon>
        <taxon>Cyprideis</taxon>
    </lineage>
</organism>
<dbReference type="SUPFAM" id="SSF52096">
    <property type="entry name" value="ClpP/crotonase"/>
    <property type="match status" value="2"/>
</dbReference>
<dbReference type="PROSITE" id="PS50980">
    <property type="entry name" value="COA_CT_NTER"/>
    <property type="match status" value="1"/>
</dbReference>
<evidence type="ECO:0000256" key="5">
    <source>
        <dbReference type="ARBA" id="ARBA00041138"/>
    </source>
</evidence>
<name>A0A7R8W6Q5_9CRUS</name>
<comment type="catalytic activity">
    <reaction evidence="8">
        <text>propanoyl-CoA + hydrogencarbonate + ATP = (S)-methylmalonyl-CoA + ADP + phosphate + H(+)</text>
        <dbReference type="Rhea" id="RHEA:23720"/>
        <dbReference type="ChEBI" id="CHEBI:15378"/>
        <dbReference type="ChEBI" id="CHEBI:17544"/>
        <dbReference type="ChEBI" id="CHEBI:30616"/>
        <dbReference type="ChEBI" id="CHEBI:43474"/>
        <dbReference type="ChEBI" id="CHEBI:57327"/>
        <dbReference type="ChEBI" id="CHEBI:57392"/>
        <dbReference type="ChEBI" id="CHEBI:456216"/>
        <dbReference type="EC" id="6.4.1.3"/>
    </reaction>
    <physiologicalReaction direction="left-to-right" evidence="8">
        <dbReference type="Rhea" id="RHEA:23721"/>
    </physiologicalReaction>
</comment>
<dbReference type="PANTHER" id="PTHR43842:SF2">
    <property type="entry name" value="PROPIONYL-COA CARBOXYLASE BETA CHAIN, MITOCHONDRIAL"/>
    <property type="match status" value="1"/>
</dbReference>
<dbReference type="EC" id="6.4.1.3" evidence="3"/>
<dbReference type="EMBL" id="OB660230">
    <property type="protein sequence ID" value="CAD7223618.1"/>
    <property type="molecule type" value="Genomic_DNA"/>
</dbReference>
<dbReference type="GO" id="GO:0003989">
    <property type="term" value="F:acetyl-CoA carboxylase activity"/>
    <property type="evidence" value="ECO:0007669"/>
    <property type="project" value="InterPro"/>
</dbReference>
<protein>
    <recommendedName>
        <fullName evidence="5">Propionyl-CoA carboxylase beta chain, mitochondrial</fullName>
        <ecNumber evidence="3">6.4.1.3</ecNumber>
    </recommendedName>
    <alternativeName>
        <fullName evidence="6">Propanoyl-CoA:carbon dioxide ligase subunit beta</fullName>
    </alternativeName>
</protein>